<dbReference type="GO" id="GO:0008615">
    <property type="term" value="P:pyridoxine biosynthetic process"/>
    <property type="evidence" value="ECO:0007669"/>
    <property type="project" value="InterPro"/>
</dbReference>
<accession>A0A917BDE5</accession>
<evidence type="ECO:0000256" key="1">
    <source>
        <dbReference type="ARBA" id="ARBA00001917"/>
    </source>
</evidence>
<evidence type="ECO:0000313" key="8">
    <source>
        <dbReference type="EMBL" id="GGF38306.1"/>
    </source>
</evidence>
<keyword evidence="4" id="KW-0288">FMN</keyword>
<dbReference type="PANTHER" id="PTHR10851:SF0">
    <property type="entry name" value="PYRIDOXINE-5'-PHOSPHATE OXIDASE"/>
    <property type="match status" value="1"/>
</dbReference>
<dbReference type="AlphaFoldDB" id="A0A917BDE5"/>
<evidence type="ECO:0000256" key="3">
    <source>
        <dbReference type="ARBA" id="ARBA00022630"/>
    </source>
</evidence>
<feature type="domain" description="Pyridoxine 5'-phosphate oxidase dimerisation C-terminal" evidence="7">
    <location>
        <begin position="150"/>
        <end position="187"/>
    </location>
</feature>
<dbReference type="InterPro" id="IPR019576">
    <property type="entry name" value="Pyridoxamine_oxidase_dimer_C"/>
</dbReference>
<dbReference type="Pfam" id="PF10590">
    <property type="entry name" value="PNP_phzG_C"/>
    <property type="match status" value="1"/>
</dbReference>
<evidence type="ECO:0008006" key="10">
    <source>
        <dbReference type="Google" id="ProtNLM"/>
    </source>
</evidence>
<dbReference type="SUPFAM" id="SSF50475">
    <property type="entry name" value="FMN-binding split barrel"/>
    <property type="match status" value="1"/>
</dbReference>
<evidence type="ECO:0000259" key="6">
    <source>
        <dbReference type="Pfam" id="PF01243"/>
    </source>
</evidence>
<feature type="domain" description="Pyridoxamine 5'-phosphate oxidase N-terminal" evidence="6">
    <location>
        <begin position="22"/>
        <end position="136"/>
    </location>
</feature>
<evidence type="ECO:0000256" key="4">
    <source>
        <dbReference type="ARBA" id="ARBA00022643"/>
    </source>
</evidence>
<evidence type="ECO:0000259" key="7">
    <source>
        <dbReference type="Pfam" id="PF10590"/>
    </source>
</evidence>
<evidence type="ECO:0000313" key="9">
    <source>
        <dbReference type="Proteomes" id="UP000598775"/>
    </source>
</evidence>
<keyword evidence="3" id="KW-0285">Flavoprotein</keyword>
<proteinExistence type="inferred from homology"/>
<comment type="caution">
    <text evidence="8">The sequence shown here is derived from an EMBL/GenBank/DDBJ whole genome shotgun (WGS) entry which is preliminary data.</text>
</comment>
<comment type="cofactor">
    <cofactor evidence="1">
        <name>FMN</name>
        <dbReference type="ChEBI" id="CHEBI:58210"/>
    </cofactor>
</comment>
<dbReference type="RefSeq" id="WP_188680475.1">
    <property type="nucleotide sequence ID" value="NZ_BMGP01000007.1"/>
</dbReference>
<comment type="similarity">
    <text evidence="2">Belongs to the pyridoxamine 5'-phosphate oxidase family.</text>
</comment>
<keyword evidence="9" id="KW-1185">Reference proteome</keyword>
<dbReference type="EMBL" id="BMGP01000007">
    <property type="protein sequence ID" value="GGF38306.1"/>
    <property type="molecule type" value="Genomic_DNA"/>
</dbReference>
<dbReference type="GO" id="GO:0004733">
    <property type="term" value="F:pyridoxamine phosphate oxidase activity"/>
    <property type="evidence" value="ECO:0007669"/>
    <property type="project" value="InterPro"/>
</dbReference>
<dbReference type="Proteomes" id="UP000598775">
    <property type="component" value="Unassembled WGS sequence"/>
</dbReference>
<dbReference type="Gene3D" id="2.30.110.10">
    <property type="entry name" value="Electron Transport, Fmn-binding Protein, Chain A"/>
    <property type="match status" value="1"/>
</dbReference>
<dbReference type="InterPro" id="IPR011576">
    <property type="entry name" value="Pyridox_Oxase_N"/>
</dbReference>
<dbReference type="InterPro" id="IPR000659">
    <property type="entry name" value="Pyridox_Oxase"/>
</dbReference>
<sequence>MRGAPFLDELRQWLPSNDELVRPLIALATLTPEGYPDTRHVLLSEFTDEGFFFHTDARSRKIEELTSSPRASFSIAWPQLGRQLSVVADVEAASAVEAAAVYQRRSYYLQVLAWLNDDAYTALALPERQRIWAEFEAEHPFGTLTPPPTWAGALLRPRRVTFWHGRPDAASQRTEYTLTPDGSWLTTVLPG</sequence>
<keyword evidence="5" id="KW-0560">Oxidoreductase</keyword>
<reference evidence="8 9" key="1">
    <citation type="journal article" date="2014" name="Int. J. Syst. Evol. Microbiol.">
        <title>Complete genome sequence of Corynebacterium casei LMG S-19264T (=DSM 44701T), isolated from a smear-ripened cheese.</title>
        <authorList>
            <consortium name="US DOE Joint Genome Institute (JGI-PGF)"/>
            <person name="Walter F."/>
            <person name="Albersmeier A."/>
            <person name="Kalinowski J."/>
            <person name="Ruckert C."/>
        </authorList>
    </citation>
    <scope>NUCLEOTIDE SEQUENCE [LARGE SCALE GENOMIC DNA]</scope>
    <source>
        <strain evidence="8 9">CGMCC 1.12976</strain>
    </source>
</reference>
<dbReference type="GO" id="GO:0010181">
    <property type="term" value="F:FMN binding"/>
    <property type="evidence" value="ECO:0007669"/>
    <property type="project" value="InterPro"/>
</dbReference>
<name>A0A917BDE5_9MICO</name>
<dbReference type="InterPro" id="IPR012349">
    <property type="entry name" value="Split_barrel_FMN-bd"/>
</dbReference>
<organism evidence="8 9">
    <name type="scientific">Subtercola lobariae</name>
    <dbReference type="NCBI Taxonomy" id="1588641"/>
    <lineage>
        <taxon>Bacteria</taxon>
        <taxon>Bacillati</taxon>
        <taxon>Actinomycetota</taxon>
        <taxon>Actinomycetes</taxon>
        <taxon>Micrococcales</taxon>
        <taxon>Microbacteriaceae</taxon>
        <taxon>Subtercola</taxon>
    </lineage>
</organism>
<evidence type="ECO:0000256" key="2">
    <source>
        <dbReference type="ARBA" id="ARBA00007301"/>
    </source>
</evidence>
<protein>
    <recommendedName>
        <fullName evidence="10">Pyridoxine 5'-phosphate oxidase</fullName>
    </recommendedName>
</protein>
<dbReference type="Pfam" id="PF01243">
    <property type="entry name" value="PNPOx_N"/>
    <property type="match status" value="1"/>
</dbReference>
<dbReference type="PANTHER" id="PTHR10851">
    <property type="entry name" value="PYRIDOXINE-5-PHOSPHATE OXIDASE"/>
    <property type="match status" value="1"/>
</dbReference>
<gene>
    <name evidence="8" type="ORF">GCM10011399_34010</name>
</gene>
<evidence type="ECO:0000256" key="5">
    <source>
        <dbReference type="ARBA" id="ARBA00023002"/>
    </source>
</evidence>